<comment type="caution">
    <text evidence="1">The sequence shown here is derived from an EMBL/GenBank/DDBJ whole genome shotgun (WGS) entry which is preliminary data.</text>
</comment>
<name>A0ABD3ABM6_9GENT</name>
<dbReference type="InterPro" id="IPR044730">
    <property type="entry name" value="RNase_H-like_dom_plant"/>
</dbReference>
<evidence type="ECO:0008006" key="3">
    <source>
        <dbReference type="Google" id="ProtNLM"/>
    </source>
</evidence>
<gene>
    <name evidence="1" type="ORF">ACH5RR_008538</name>
</gene>
<reference evidence="1 2" key="1">
    <citation type="submission" date="2024-11" db="EMBL/GenBank/DDBJ databases">
        <title>A near-complete genome assembly of Cinchona calisaya.</title>
        <authorList>
            <person name="Lian D.C."/>
            <person name="Zhao X.W."/>
            <person name="Wei L."/>
        </authorList>
    </citation>
    <scope>NUCLEOTIDE SEQUENCE [LARGE SCALE GENOMIC DNA]</scope>
    <source>
        <tissue evidence="1">Nenye</tissue>
    </source>
</reference>
<dbReference type="PANTHER" id="PTHR47723:SF19">
    <property type="entry name" value="POLYNUCLEOTIDYL TRANSFERASE, RIBONUCLEASE H-LIKE SUPERFAMILY PROTEIN"/>
    <property type="match status" value="1"/>
</dbReference>
<dbReference type="AlphaFoldDB" id="A0ABD3ABM6"/>
<evidence type="ECO:0000313" key="2">
    <source>
        <dbReference type="Proteomes" id="UP001630127"/>
    </source>
</evidence>
<dbReference type="InterPro" id="IPR053151">
    <property type="entry name" value="RNase_H-like"/>
</dbReference>
<evidence type="ECO:0000313" key="1">
    <source>
        <dbReference type="EMBL" id="KAL3529216.1"/>
    </source>
</evidence>
<dbReference type="Proteomes" id="UP001630127">
    <property type="component" value="Unassembled WGS sequence"/>
</dbReference>
<dbReference type="CDD" id="cd06222">
    <property type="entry name" value="RNase_H_like"/>
    <property type="match status" value="1"/>
</dbReference>
<keyword evidence="2" id="KW-1185">Reference proteome</keyword>
<dbReference type="EMBL" id="JBJUIK010000004">
    <property type="protein sequence ID" value="KAL3529216.1"/>
    <property type="molecule type" value="Genomic_DNA"/>
</dbReference>
<dbReference type="PANTHER" id="PTHR47723">
    <property type="entry name" value="OS05G0353850 PROTEIN"/>
    <property type="match status" value="1"/>
</dbReference>
<sequence>MKIALSSSIWKVNHLLYGQSFSRPFAFAGGDLHCCSLVVHVGRQIRQSPMAVSWPPLLFGACKLNLDGSSVGNPGLAGCSGIIRGYQGNVLAGFAKSFGLHTSLKPKTLALMEAFLGDYNI</sequence>
<proteinExistence type="predicted"/>
<protein>
    <recommendedName>
        <fullName evidence="3">RNase H type-1 domain-containing protein</fullName>
    </recommendedName>
</protein>
<organism evidence="1 2">
    <name type="scientific">Cinchona calisaya</name>
    <dbReference type="NCBI Taxonomy" id="153742"/>
    <lineage>
        <taxon>Eukaryota</taxon>
        <taxon>Viridiplantae</taxon>
        <taxon>Streptophyta</taxon>
        <taxon>Embryophyta</taxon>
        <taxon>Tracheophyta</taxon>
        <taxon>Spermatophyta</taxon>
        <taxon>Magnoliopsida</taxon>
        <taxon>eudicotyledons</taxon>
        <taxon>Gunneridae</taxon>
        <taxon>Pentapetalae</taxon>
        <taxon>asterids</taxon>
        <taxon>lamiids</taxon>
        <taxon>Gentianales</taxon>
        <taxon>Rubiaceae</taxon>
        <taxon>Cinchonoideae</taxon>
        <taxon>Cinchoneae</taxon>
        <taxon>Cinchona</taxon>
    </lineage>
</organism>
<accession>A0ABD3ABM6</accession>